<dbReference type="NCBIfam" id="TIGR01350">
    <property type="entry name" value="lipoamide_DH"/>
    <property type="match status" value="1"/>
</dbReference>
<feature type="domain" description="FAD/NAD(P)-binding" evidence="18">
    <location>
        <begin position="5"/>
        <end position="328"/>
    </location>
</feature>
<evidence type="ECO:0000259" key="18">
    <source>
        <dbReference type="Pfam" id="PF07992"/>
    </source>
</evidence>
<keyword evidence="5" id="KW-0963">Cytoplasm</keyword>
<dbReference type="InterPro" id="IPR004099">
    <property type="entry name" value="Pyr_nucl-diS_OxRdtase_dimer"/>
</dbReference>
<gene>
    <name evidence="19" type="primary">lpdA</name>
    <name evidence="19" type="ORF">G5B46_02110</name>
</gene>
<dbReference type="InterPro" id="IPR036188">
    <property type="entry name" value="FAD/NAD-bd_sf"/>
</dbReference>
<keyword evidence="14" id="KW-0547">Nucleotide-binding</keyword>
<organism evidence="19">
    <name type="scientific">Caulobacter sp. 602-2</name>
    <dbReference type="NCBI Taxonomy" id="2710887"/>
    <lineage>
        <taxon>Bacteria</taxon>
        <taxon>Pseudomonadati</taxon>
        <taxon>Pseudomonadota</taxon>
        <taxon>Alphaproteobacteria</taxon>
        <taxon>Caulobacterales</taxon>
        <taxon>Caulobacteraceae</taxon>
        <taxon>Caulobacter</taxon>
    </lineage>
</organism>
<feature type="binding site" evidence="14">
    <location>
        <position position="313"/>
    </location>
    <ligand>
        <name>FAD</name>
        <dbReference type="ChEBI" id="CHEBI:57692"/>
    </ligand>
</feature>
<feature type="binding site" evidence="14">
    <location>
        <begin position="185"/>
        <end position="192"/>
    </location>
    <ligand>
        <name>NAD(+)</name>
        <dbReference type="ChEBI" id="CHEBI:57540"/>
    </ligand>
</feature>
<sequence length="466" mass="48806">MSTEFDVVVIGAGPGGYVAAIRASQLGLKTAIVERENLGGICLNWGCIPTKALLKSGEIFEQLSHLDSYGLAVEKPSFDFAKIIERSRGVAKTMSGGIAFLMKKHKIEVIEGEAKLEKGAPAPKVVIALKAGGSRTVQAKNVILASGARARNIPAIGAVSDGDKVWTYRDALAPKSMPKSLVVIGSGAIGIEFASFYRALGAEVTVVEAVDRIMPVEDAEVSKAAQKAFEKRGIKFRIGAKVTKIDKTATGVSVSVEVGGKAEQLTAEKCIVAIGIVPNTEGVESVGLTLDRGHVVTDKHCKTNVPGLYAIGDVAGAPWLAHKASHEGIHAAEHIAGYKTPNVHSPIPGCTYANPQVASVGYTEAAAKAAGIEVKAGRFPFKVNGKAVAAGETEGFVKTVFDGKTGALIGAHMIGHEVTEMIQGFVTAITLEATEEDLHGIVYAHPTMSEAMHEASLDAYGRVLHI</sequence>
<dbReference type="RefSeq" id="WP_165255634.1">
    <property type="nucleotide sequence ID" value="NZ_JAAKGT010000001.1"/>
</dbReference>
<accession>A0A6G4QSC3</accession>
<proteinExistence type="inferred from homology"/>
<reference evidence="19" key="1">
    <citation type="submission" date="2020-02" db="EMBL/GenBank/DDBJ databases">
        <authorList>
            <person name="Gao J."/>
            <person name="Sun J."/>
        </authorList>
    </citation>
    <scope>NUCLEOTIDE SEQUENCE</scope>
    <source>
        <strain evidence="19">602-2</strain>
    </source>
</reference>
<keyword evidence="10" id="KW-1015">Disulfide bond</keyword>
<evidence type="ECO:0000256" key="2">
    <source>
        <dbReference type="ARBA" id="ARBA00007532"/>
    </source>
</evidence>
<comment type="caution">
    <text evidence="19">The sequence shown here is derived from an EMBL/GenBank/DDBJ whole genome shotgun (WGS) entry which is preliminary data.</text>
</comment>
<evidence type="ECO:0000256" key="1">
    <source>
        <dbReference type="ARBA" id="ARBA00004496"/>
    </source>
</evidence>
<name>A0A6G4QSC3_9CAUL</name>
<dbReference type="InterPro" id="IPR012999">
    <property type="entry name" value="Pyr_OxRdtase_I_AS"/>
</dbReference>
<evidence type="ECO:0000256" key="14">
    <source>
        <dbReference type="PIRSR" id="PIRSR000350-3"/>
    </source>
</evidence>
<comment type="cofactor">
    <cofactor evidence="14 16">
        <name>FAD</name>
        <dbReference type="ChEBI" id="CHEBI:57692"/>
    </cofactor>
    <text evidence="14 16">Binds 1 FAD per subunit.</text>
</comment>
<evidence type="ECO:0000313" key="19">
    <source>
        <dbReference type="EMBL" id="NGM48393.1"/>
    </source>
</evidence>
<dbReference type="EMBL" id="JAAKGT010000001">
    <property type="protein sequence ID" value="NGM48393.1"/>
    <property type="molecule type" value="Genomic_DNA"/>
</dbReference>
<protein>
    <recommendedName>
        <fullName evidence="4 16">Dihydrolipoyl dehydrogenase</fullName>
        <ecNumber evidence="3 16">1.8.1.4</ecNumber>
    </recommendedName>
</protein>
<evidence type="ECO:0000256" key="6">
    <source>
        <dbReference type="ARBA" id="ARBA00022630"/>
    </source>
</evidence>
<dbReference type="SUPFAM" id="SSF51905">
    <property type="entry name" value="FAD/NAD(P)-binding domain"/>
    <property type="match status" value="1"/>
</dbReference>
<evidence type="ECO:0000256" key="15">
    <source>
        <dbReference type="PIRSR" id="PIRSR000350-4"/>
    </source>
</evidence>
<dbReference type="EC" id="1.8.1.4" evidence="3 16"/>
<comment type="catalytic activity">
    <reaction evidence="12 16">
        <text>N(6)-[(R)-dihydrolipoyl]-L-lysyl-[protein] + NAD(+) = N(6)-[(R)-lipoyl]-L-lysyl-[protein] + NADH + H(+)</text>
        <dbReference type="Rhea" id="RHEA:15045"/>
        <dbReference type="Rhea" id="RHEA-COMP:10474"/>
        <dbReference type="Rhea" id="RHEA-COMP:10475"/>
        <dbReference type="ChEBI" id="CHEBI:15378"/>
        <dbReference type="ChEBI" id="CHEBI:57540"/>
        <dbReference type="ChEBI" id="CHEBI:57945"/>
        <dbReference type="ChEBI" id="CHEBI:83099"/>
        <dbReference type="ChEBI" id="CHEBI:83100"/>
        <dbReference type="EC" id="1.8.1.4"/>
    </reaction>
</comment>
<dbReference type="Pfam" id="PF02852">
    <property type="entry name" value="Pyr_redox_dim"/>
    <property type="match status" value="1"/>
</dbReference>
<feature type="domain" description="Pyridine nucleotide-disulphide oxidoreductase dimerisation" evidence="17">
    <location>
        <begin position="347"/>
        <end position="455"/>
    </location>
</feature>
<evidence type="ECO:0000256" key="3">
    <source>
        <dbReference type="ARBA" id="ARBA00012608"/>
    </source>
</evidence>
<comment type="subcellular location">
    <subcellularLocation>
        <location evidence="1">Cytoplasm</location>
    </subcellularLocation>
</comment>
<dbReference type="GO" id="GO:0006103">
    <property type="term" value="P:2-oxoglutarate metabolic process"/>
    <property type="evidence" value="ECO:0007669"/>
    <property type="project" value="TreeGrafter"/>
</dbReference>
<keyword evidence="11 16" id="KW-0676">Redox-active center</keyword>
<dbReference type="GO" id="GO:0004148">
    <property type="term" value="F:dihydrolipoyl dehydrogenase (NADH) activity"/>
    <property type="evidence" value="ECO:0007669"/>
    <property type="project" value="UniProtKB-EC"/>
</dbReference>
<comment type="miscellaneous">
    <text evidence="16">The active site is a redox-active disulfide bond.</text>
</comment>
<feature type="disulfide bond" description="Redox-active" evidence="15">
    <location>
        <begin position="42"/>
        <end position="47"/>
    </location>
</feature>
<evidence type="ECO:0000256" key="11">
    <source>
        <dbReference type="ARBA" id="ARBA00023284"/>
    </source>
</evidence>
<evidence type="ECO:0000256" key="7">
    <source>
        <dbReference type="ARBA" id="ARBA00022827"/>
    </source>
</evidence>
<evidence type="ECO:0000256" key="9">
    <source>
        <dbReference type="ARBA" id="ARBA00023027"/>
    </source>
</evidence>
<feature type="binding site" evidence="14">
    <location>
        <position position="275"/>
    </location>
    <ligand>
        <name>NAD(+)</name>
        <dbReference type="ChEBI" id="CHEBI:57540"/>
    </ligand>
</feature>
<dbReference type="InterPro" id="IPR016156">
    <property type="entry name" value="FAD/NAD-linked_Rdtase_dimer_sf"/>
</dbReference>
<dbReference type="GO" id="GO:0005737">
    <property type="term" value="C:cytoplasm"/>
    <property type="evidence" value="ECO:0007669"/>
    <property type="project" value="UniProtKB-SubCell"/>
</dbReference>
<dbReference type="PRINTS" id="PR00411">
    <property type="entry name" value="PNDRDTASEI"/>
</dbReference>
<feature type="binding site" evidence="14">
    <location>
        <position position="51"/>
    </location>
    <ligand>
        <name>FAD</name>
        <dbReference type="ChEBI" id="CHEBI:57692"/>
    </ligand>
</feature>
<dbReference type="Gene3D" id="3.50.50.60">
    <property type="entry name" value="FAD/NAD(P)-binding domain"/>
    <property type="match status" value="2"/>
</dbReference>
<dbReference type="PIRSF" id="PIRSF000350">
    <property type="entry name" value="Mercury_reductase_MerA"/>
    <property type="match status" value="1"/>
</dbReference>
<dbReference type="PRINTS" id="PR00368">
    <property type="entry name" value="FADPNR"/>
</dbReference>
<evidence type="ECO:0000256" key="5">
    <source>
        <dbReference type="ARBA" id="ARBA00022490"/>
    </source>
</evidence>
<dbReference type="InterPro" id="IPR006258">
    <property type="entry name" value="Lipoamide_DH"/>
</dbReference>
<keyword evidence="9 14" id="KW-0520">NAD</keyword>
<dbReference type="InterPro" id="IPR050151">
    <property type="entry name" value="Class-I_Pyr_Nuc-Dis_Oxidored"/>
</dbReference>
<dbReference type="InterPro" id="IPR023753">
    <property type="entry name" value="FAD/NAD-binding_dom"/>
</dbReference>
<feature type="active site" description="Proton acceptor" evidence="13">
    <location>
        <position position="445"/>
    </location>
</feature>
<dbReference type="AlphaFoldDB" id="A0A6G4QSC3"/>
<evidence type="ECO:0000256" key="16">
    <source>
        <dbReference type="RuleBase" id="RU003692"/>
    </source>
</evidence>
<evidence type="ECO:0000256" key="8">
    <source>
        <dbReference type="ARBA" id="ARBA00023002"/>
    </source>
</evidence>
<dbReference type="PROSITE" id="PS00076">
    <property type="entry name" value="PYRIDINE_REDOX_1"/>
    <property type="match status" value="1"/>
</dbReference>
<dbReference type="Pfam" id="PF07992">
    <property type="entry name" value="Pyr_redox_2"/>
    <property type="match status" value="1"/>
</dbReference>
<evidence type="ECO:0000259" key="17">
    <source>
        <dbReference type="Pfam" id="PF02852"/>
    </source>
</evidence>
<evidence type="ECO:0000256" key="4">
    <source>
        <dbReference type="ARBA" id="ARBA00016961"/>
    </source>
</evidence>
<evidence type="ECO:0000256" key="13">
    <source>
        <dbReference type="PIRSR" id="PIRSR000350-2"/>
    </source>
</evidence>
<dbReference type="PANTHER" id="PTHR22912:SF217">
    <property type="entry name" value="DIHYDROLIPOYL DEHYDROGENASE"/>
    <property type="match status" value="1"/>
</dbReference>
<keyword evidence="8 16" id="KW-0560">Oxidoreductase</keyword>
<dbReference type="FunFam" id="3.30.390.30:FF:000001">
    <property type="entry name" value="Dihydrolipoyl dehydrogenase"/>
    <property type="match status" value="1"/>
</dbReference>
<dbReference type="SUPFAM" id="SSF55424">
    <property type="entry name" value="FAD/NAD-linked reductases, dimerisation (C-terminal) domain"/>
    <property type="match status" value="1"/>
</dbReference>
<dbReference type="Gene3D" id="3.30.390.30">
    <property type="match status" value="1"/>
</dbReference>
<keyword evidence="7 14" id="KW-0274">FAD</keyword>
<comment type="similarity">
    <text evidence="2 16">Belongs to the class-I pyridine nucleotide-disulfide oxidoreductase family.</text>
</comment>
<dbReference type="InterPro" id="IPR001100">
    <property type="entry name" value="Pyr_nuc-diS_OxRdtase"/>
</dbReference>
<keyword evidence="6 16" id="KW-0285">Flavoprotein</keyword>
<dbReference type="GO" id="GO:0050660">
    <property type="term" value="F:flavin adenine dinucleotide binding"/>
    <property type="evidence" value="ECO:0007669"/>
    <property type="project" value="InterPro"/>
</dbReference>
<feature type="binding site" evidence="14">
    <location>
        <position position="208"/>
    </location>
    <ligand>
        <name>NAD(+)</name>
        <dbReference type="ChEBI" id="CHEBI:57540"/>
    </ligand>
</feature>
<evidence type="ECO:0000256" key="12">
    <source>
        <dbReference type="ARBA" id="ARBA00049187"/>
    </source>
</evidence>
<dbReference type="PANTHER" id="PTHR22912">
    <property type="entry name" value="DISULFIDE OXIDOREDUCTASE"/>
    <property type="match status" value="1"/>
</dbReference>
<evidence type="ECO:0000256" key="10">
    <source>
        <dbReference type="ARBA" id="ARBA00023157"/>
    </source>
</evidence>